<dbReference type="InParanoid" id="A0A7M7IXC9"/>
<dbReference type="OrthoDB" id="272271at2759"/>
<name>A0A7M7IXC9_NASVI</name>
<dbReference type="EnsemblMetazoa" id="XM_016989636">
    <property type="protein sequence ID" value="XP_016845125"/>
    <property type="gene ID" value="LOC103317667"/>
</dbReference>
<gene>
    <name evidence="1" type="primary">103317667</name>
</gene>
<sequence>MATLLTSLSGNSWSELECHTTDALLKQTAYYVHKLKPYITEIKLKNNFEHPNTFSGTSLHIFPKKSLDTVPTDFWQKKDDLLCTESDPEFIAAK</sequence>
<dbReference type="OMA" id="WSELECH"/>
<dbReference type="KEGG" id="nvi:103317667"/>
<keyword evidence="2" id="KW-1185">Reference proteome</keyword>
<dbReference type="Proteomes" id="UP000002358">
    <property type="component" value="Chromosome 3"/>
</dbReference>
<protein>
    <submittedName>
        <fullName evidence="1">Uncharacterized protein</fullName>
    </submittedName>
</protein>
<accession>A0A7M7IXC9</accession>
<evidence type="ECO:0000313" key="2">
    <source>
        <dbReference type="Proteomes" id="UP000002358"/>
    </source>
</evidence>
<organism evidence="1 2">
    <name type="scientific">Nasonia vitripennis</name>
    <name type="common">Parasitic wasp</name>
    <dbReference type="NCBI Taxonomy" id="7425"/>
    <lineage>
        <taxon>Eukaryota</taxon>
        <taxon>Metazoa</taxon>
        <taxon>Ecdysozoa</taxon>
        <taxon>Arthropoda</taxon>
        <taxon>Hexapoda</taxon>
        <taxon>Insecta</taxon>
        <taxon>Pterygota</taxon>
        <taxon>Neoptera</taxon>
        <taxon>Endopterygota</taxon>
        <taxon>Hymenoptera</taxon>
        <taxon>Apocrita</taxon>
        <taxon>Proctotrupomorpha</taxon>
        <taxon>Chalcidoidea</taxon>
        <taxon>Pteromalidae</taxon>
        <taxon>Pteromalinae</taxon>
        <taxon>Nasonia</taxon>
    </lineage>
</organism>
<dbReference type="AlphaFoldDB" id="A0A7M7IXC9"/>
<evidence type="ECO:0000313" key="1">
    <source>
        <dbReference type="EnsemblMetazoa" id="XP_016845125"/>
    </source>
</evidence>
<reference evidence="1" key="1">
    <citation type="submission" date="2021-01" db="UniProtKB">
        <authorList>
            <consortium name="EnsemblMetazoa"/>
        </authorList>
    </citation>
    <scope>IDENTIFICATION</scope>
</reference>
<proteinExistence type="predicted"/>